<dbReference type="Gene3D" id="1.10.287.1260">
    <property type="match status" value="1"/>
</dbReference>
<evidence type="ECO:0000259" key="7">
    <source>
        <dbReference type="Pfam" id="PF00924"/>
    </source>
</evidence>
<dbReference type="GO" id="GO:0008381">
    <property type="term" value="F:mechanosensitive monoatomic ion channel activity"/>
    <property type="evidence" value="ECO:0007669"/>
    <property type="project" value="InterPro"/>
</dbReference>
<keyword evidence="5 6" id="KW-0472">Membrane</keyword>
<evidence type="ECO:0000256" key="2">
    <source>
        <dbReference type="ARBA" id="ARBA00022475"/>
    </source>
</evidence>
<evidence type="ECO:0000256" key="5">
    <source>
        <dbReference type="ARBA" id="ARBA00023136"/>
    </source>
</evidence>
<reference evidence="8" key="1">
    <citation type="submission" date="2019-12" db="EMBL/GenBank/DDBJ databases">
        <authorList>
            <person name="zhang j."/>
            <person name="sun C.M."/>
        </authorList>
    </citation>
    <scope>NUCLEOTIDE SEQUENCE</scope>
    <source>
        <strain evidence="8">NS-1</strain>
    </source>
</reference>
<gene>
    <name evidence="8" type="ORF">GM661_08585</name>
</gene>
<dbReference type="Pfam" id="PF00924">
    <property type="entry name" value="MS_channel_2nd"/>
    <property type="match status" value="1"/>
</dbReference>
<dbReference type="InterPro" id="IPR006685">
    <property type="entry name" value="MscS_channel_2nd"/>
</dbReference>
<organism evidence="8 9">
    <name type="scientific">Iocasia fonsfrigidae</name>
    <dbReference type="NCBI Taxonomy" id="2682810"/>
    <lineage>
        <taxon>Bacteria</taxon>
        <taxon>Bacillati</taxon>
        <taxon>Bacillota</taxon>
        <taxon>Clostridia</taxon>
        <taxon>Halanaerobiales</taxon>
        <taxon>Halanaerobiaceae</taxon>
        <taxon>Iocasia</taxon>
    </lineage>
</organism>
<keyword evidence="3 6" id="KW-0812">Transmembrane</keyword>
<sequence>MLEETWLQELSELLYNSRYQLLYSVLLILIISLLKWLVNKFINNNVKDITIRYKWRKMTTYLSFIITLALILPIWLKGFKSFLTYLGLSTAGLAIALRDLIASFIGWVFIFWRRPFSIGDRIEIDGMAGDVIDIRLFQFSLIEIGNWVDADQSTGRVVHIPNNKILSCDISNYTAGFSLIWNEIPVLITFESDWERAKEILLSIAREESDDVEVNRTKIDQAAKKFLIYYGNLEPIVYTRVRESGVLLTIRYLCEPQQRRNSEGVIWENILKVFSQVERIELAYPTQRFYLKNIKERQGIEINDKYREGDENGN</sequence>
<dbReference type="GO" id="GO:0005886">
    <property type="term" value="C:plasma membrane"/>
    <property type="evidence" value="ECO:0007669"/>
    <property type="project" value="UniProtKB-SubCell"/>
</dbReference>
<dbReference type="AlphaFoldDB" id="A0A8A7K8F5"/>
<dbReference type="Gene3D" id="2.30.30.60">
    <property type="match status" value="1"/>
</dbReference>
<dbReference type="InterPro" id="IPR023408">
    <property type="entry name" value="MscS_beta-dom_sf"/>
</dbReference>
<dbReference type="SUPFAM" id="SSF50182">
    <property type="entry name" value="Sm-like ribonucleoproteins"/>
    <property type="match status" value="1"/>
</dbReference>
<dbReference type="Gene3D" id="3.30.70.100">
    <property type="match status" value="1"/>
</dbReference>
<protein>
    <submittedName>
        <fullName evidence="8">Mechanosensitive ion channel</fullName>
    </submittedName>
</protein>
<dbReference type="InterPro" id="IPR045275">
    <property type="entry name" value="MscS_archaea/bacteria_type"/>
</dbReference>
<proteinExistence type="predicted"/>
<feature type="transmembrane region" description="Helical" evidence="6">
    <location>
        <begin position="20"/>
        <end position="38"/>
    </location>
</feature>
<evidence type="ECO:0000313" key="9">
    <source>
        <dbReference type="Proteomes" id="UP000665020"/>
    </source>
</evidence>
<evidence type="ECO:0000256" key="1">
    <source>
        <dbReference type="ARBA" id="ARBA00004651"/>
    </source>
</evidence>
<feature type="domain" description="Mechanosensitive ion channel MscS" evidence="7">
    <location>
        <begin position="99"/>
        <end position="174"/>
    </location>
</feature>
<keyword evidence="9" id="KW-1185">Reference proteome</keyword>
<dbReference type="RefSeq" id="WP_230869618.1">
    <property type="nucleotide sequence ID" value="NZ_CP046640.1"/>
</dbReference>
<evidence type="ECO:0000256" key="6">
    <source>
        <dbReference type="SAM" id="Phobius"/>
    </source>
</evidence>
<feature type="transmembrane region" description="Helical" evidence="6">
    <location>
        <begin position="82"/>
        <end position="112"/>
    </location>
</feature>
<evidence type="ECO:0000256" key="4">
    <source>
        <dbReference type="ARBA" id="ARBA00022989"/>
    </source>
</evidence>
<dbReference type="Proteomes" id="UP000665020">
    <property type="component" value="Chromosome"/>
</dbReference>
<dbReference type="SUPFAM" id="SSF82689">
    <property type="entry name" value="Mechanosensitive channel protein MscS (YggB), C-terminal domain"/>
    <property type="match status" value="1"/>
</dbReference>
<dbReference type="PANTHER" id="PTHR30221:SF1">
    <property type="entry name" value="SMALL-CONDUCTANCE MECHANOSENSITIVE CHANNEL"/>
    <property type="match status" value="1"/>
</dbReference>
<comment type="subcellular location">
    <subcellularLocation>
        <location evidence="1">Cell membrane</location>
        <topology evidence="1">Multi-pass membrane protein</topology>
    </subcellularLocation>
</comment>
<evidence type="ECO:0000313" key="8">
    <source>
        <dbReference type="EMBL" id="QTL98026.1"/>
    </source>
</evidence>
<keyword evidence="2" id="KW-1003">Cell membrane</keyword>
<dbReference type="KEGG" id="ifn:GM661_08585"/>
<dbReference type="InterPro" id="IPR011066">
    <property type="entry name" value="MscS_channel_C_sf"/>
</dbReference>
<keyword evidence="4 6" id="KW-1133">Transmembrane helix</keyword>
<evidence type="ECO:0000256" key="3">
    <source>
        <dbReference type="ARBA" id="ARBA00022692"/>
    </source>
</evidence>
<feature type="transmembrane region" description="Helical" evidence="6">
    <location>
        <begin position="59"/>
        <end position="76"/>
    </location>
</feature>
<dbReference type="EMBL" id="CP046640">
    <property type="protein sequence ID" value="QTL98026.1"/>
    <property type="molecule type" value="Genomic_DNA"/>
</dbReference>
<name>A0A8A7K8F5_9FIRM</name>
<accession>A0A8A7K8F5</accession>
<dbReference type="InterPro" id="IPR010920">
    <property type="entry name" value="LSM_dom_sf"/>
</dbReference>
<dbReference type="PANTHER" id="PTHR30221">
    <property type="entry name" value="SMALL-CONDUCTANCE MECHANOSENSITIVE CHANNEL"/>
    <property type="match status" value="1"/>
</dbReference>